<dbReference type="PRINTS" id="PR00138">
    <property type="entry name" value="MATRIXIN"/>
</dbReference>
<evidence type="ECO:0000256" key="5">
    <source>
        <dbReference type="ARBA" id="ARBA00023049"/>
    </source>
</evidence>
<dbReference type="Gene3D" id="2.60.120.380">
    <property type="match status" value="2"/>
</dbReference>
<gene>
    <name evidence="8" type="ordered locus">Sinac_4791</name>
</gene>
<name>L0DHV3_SINAD</name>
<dbReference type="PANTHER" id="PTHR10201">
    <property type="entry name" value="MATRIX METALLOPROTEINASE"/>
    <property type="match status" value="1"/>
</dbReference>
<evidence type="ECO:0000256" key="4">
    <source>
        <dbReference type="ARBA" id="ARBA00022833"/>
    </source>
</evidence>
<dbReference type="GO" id="GO:0008270">
    <property type="term" value="F:zinc ion binding"/>
    <property type="evidence" value="ECO:0007669"/>
    <property type="project" value="InterPro"/>
</dbReference>
<dbReference type="GO" id="GO:0031012">
    <property type="term" value="C:extracellular matrix"/>
    <property type="evidence" value="ECO:0007669"/>
    <property type="project" value="InterPro"/>
</dbReference>
<evidence type="ECO:0000256" key="2">
    <source>
        <dbReference type="ARBA" id="ARBA00022723"/>
    </source>
</evidence>
<dbReference type="SUPFAM" id="SSF55486">
    <property type="entry name" value="Metalloproteases ('zincins'), catalytic domain"/>
    <property type="match status" value="1"/>
</dbReference>
<evidence type="ECO:0000259" key="7">
    <source>
        <dbReference type="SMART" id="SM00235"/>
    </source>
</evidence>
<dbReference type="OrthoDB" id="252952at2"/>
<keyword evidence="2" id="KW-0479">Metal-binding</keyword>
<dbReference type="MEROPS" id="M10.023"/>
<feature type="region of interest" description="Disordered" evidence="6">
    <location>
        <begin position="367"/>
        <end position="391"/>
    </location>
</feature>
<protein>
    <submittedName>
        <fullName evidence="8">Matrixin</fullName>
    </submittedName>
</protein>
<dbReference type="GO" id="GO:0030574">
    <property type="term" value="P:collagen catabolic process"/>
    <property type="evidence" value="ECO:0007669"/>
    <property type="project" value="TreeGrafter"/>
</dbReference>
<dbReference type="RefSeq" id="WP_015248066.1">
    <property type="nucleotide sequence ID" value="NC_019892.1"/>
</dbReference>
<dbReference type="SMART" id="SM00235">
    <property type="entry name" value="ZnMc"/>
    <property type="match status" value="1"/>
</dbReference>
<feature type="domain" description="Peptidase metallopeptidase" evidence="7">
    <location>
        <begin position="62"/>
        <end position="229"/>
    </location>
</feature>
<keyword evidence="9" id="KW-1185">Reference proteome</keyword>
<sequence>MLQLRHRAKRHEEGGRWKSSRRRLEWDCLEERMLLATVGYDYVLSGTSWVDPSHITYSIAPDGVFWDHGTNILNATFNAKFGNGVWQRQFALALATWESVANINIAQVADSALGFGTYGKSQGDPRFGDIRLGGAAFSSASDSILAVGYFPPPQGTTEAGDLEINTTKNFTIGGGGGYDLYSVLLHETGHALGLDHSLNPNAVMYASYQGVRTGLQPEDIAGIQAIYGARTLDAYQTQGLGLGWSSAIDVTAGLGNTRQTTVGNVSLASIGATEYFTVVAPNTPGATLQITAAAGNVSLLSPKLSVYDSSGNLLGAAANPSAWSNNVSVNTAQIVPGQRYYVVVTGATNDVFSVGAYHLQVAFTGGTQPNNPSAPPLTTSPPGGTTTPPPVVPPVIGPTVLPDRFEPNNTFAQATNLGLVAGSVTVGNLTLDTAGDLDNFVFRNGKAGIYRVVAGGTAIRIFDGFGNQLAAGTGELLIRVFRPRTSLYVQISSATGTVNENYSLIVSAQKAKAAVTPPVKVRRPPLRPVVHAPVRPRR</sequence>
<keyword evidence="5" id="KW-0482">Metalloprotease</keyword>
<organism evidence="8 9">
    <name type="scientific">Singulisphaera acidiphila (strain ATCC BAA-1392 / DSM 18658 / VKM B-2454 / MOB10)</name>
    <dbReference type="NCBI Taxonomy" id="886293"/>
    <lineage>
        <taxon>Bacteria</taxon>
        <taxon>Pseudomonadati</taxon>
        <taxon>Planctomycetota</taxon>
        <taxon>Planctomycetia</taxon>
        <taxon>Isosphaerales</taxon>
        <taxon>Isosphaeraceae</taxon>
        <taxon>Singulisphaera</taxon>
    </lineage>
</organism>
<reference evidence="8 9" key="1">
    <citation type="submission" date="2012-02" db="EMBL/GenBank/DDBJ databases">
        <title>Complete sequence of chromosome of Singulisphaera acidiphila DSM 18658.</title>
        <authorList>
            <consortium name="US DOE Joint Genome Institute (JGI-PGF)"/>
            <person name="Lucas S."/>
            <person name="Copeland A."/>
            <person name="Lapidus A."/>
            <person name="Glavina del Rio T."/>
            <person name="Dalin E."/>
            <person name="Tice H."/>
            <person name="Bruce D."/>
            <person name="Goodwin L."/>
            <person name="Pitluck S."/>
            <person name="Peters L."/>
            <person name="Ovchinnikova G."/>
            <person name="Chertkov O."/>
            <person name="Kyrpides N."/>
            <person name="Mavromatis K."/>
            <person name="Ivanova N."/>
            <person name="Brettin T."/>
            <person name="Detter J.C."/>
            <person name="Han C."/>
            <person name="Larimer F."/>
            <person name="Land M."/>
            <person name="Hauser L."/>
            <person name="Markowitz V."/>
            <person name="Cheng J.-F."/>
            <person name="Hugenholtz P."/>
            <person name="Woyke T."/>
            <person name="Wu D."/>
            <person name="Tindall B."/>
            <person name="Pomrenke H."/>
            <person name="Brambilla E."/>
            <person name="Klenk H.-P."/>
            <person name="Eisen J.A."/>
        </authorList>
    </citation>
    <scope>NUCLEOTIDE SEQUENCE [LARGE SCALE GENOMIC DNA]</scope>
    <source>
        <strain evidence="9">ATCC BAA-1392 / DSM 18658 / VKM B-2454 / MOB10</strain>
    </source>
</reference>
<evidence type="ECO:0000256" key="3">
    <source>
        <dbReference type="ARBA" id="ARBA00022801"/>
    </source>
</evidence>
<dbReference type="InterPro" id="IPR001818">
    <property type="entry name" value="Pept_M10_metallopeptidase"/>
</dbReference>
<dbReference type="STRING" id="886293.Sinac_4791"/>
<evidence type="ECO:0000313" key="9">
    <source>
        <dbReference type="Proteomes" id="UP000010798"/>
    </source>
</evidence>
<dbReference type="GO" id="GO:0006508">
    <property type="term" value="P:proteolysis"/>
    <property type="evidence" value="ECO:0007669"/>
    <property type="project" value="UniProtKB-KW"/>
</dbReference>
<dbReference type="Pfam" id="PF00413">
    <property type="entry name" value="Peptidase_M10"/>
    <property type="match status" value="1"/>
</dbReference>
<dbReference type="Proteomes" id="UP000010798">
    <property type="component" value="Chromosome"/>
</dbReference>
<dbReference type="AlphaFoldDB" id="L0DHV3"/>
<keyword evidence="4" id="KW-0862">Zinc</keyword>
<evidence type="ECO:0000256" key="1">
    <source>
        <dbReference type="ARBA" id="ARBA00022670"/>
    </source>
</evidence>
<keyword evidence="1" id="KW-0645">Protease</keyword>
<dbReference type="InterPro" id="IPR021190">
    <property type="entry name" value="Pept_M10A"/>
</dbReference>
<dbReference type="eggNOG" id="COG5549">
    <property type="taxonomic scope" value="Bacteria"/>
</dbReference>
<accession>L0DHV3</accession>
<dbReference type="GO" id="GO:0004222">
    <property type="term" value="F:metalloendopeptidase activity"/>
    <property type="evidence" value="ECO:0007669"/>
    <property type="project" value="InterPro"/>
</dbReference>
<dbReference type="InterPro" id="IPR006026">
    <property type="entry name" value="Peptidase_Metallo"/>
</dbReference>
<evidence type="ECO:0000313" key="8">
    <source>
        <dbReference type="EMBL" id="AGA28954.1"/>
    </source>
</evidence>
<proteinExistence type="predicted"/>
<dbReference type="InterPro" id="IPR024079">
    <property type="entry name" value="MetalloPept_cat_dom_sf"/>
</dbReference>
<dbReference type="EMBL" id="CP003364">
    <property type="protein sequence ID" value="AGA28954.1"/>
    <property type="molecule type" value="Genomic_DNA"/>
</dbReference>
<dbReference type="KEGG" id="saci:Sinac_4791"/>
<dbReference type="PANTHER" id="PTHR10201:SF323">
    <property type="entry name" value="MATRIX METALLOPROTEINASE-21"/>
    <property type="match status" value="1"/>
</dbReference>
<dbReference type="HOGENOM" id="CLU_506114_0_0_0"/>
<dbReference type="GO" id="GO:0030198">
    <property type="term" value="P:extracellular matrix organization"/>
    <property type="evidence" value="ECO:0007669"/>
    <property type="project" value="TreeGrafter"/>
</dbReference>
<evidence type="ECO:0000256" key="6">
    <source>
        <dbReference type="SAM" id="MobiDB-lite"/>
    </source>
</evidence>
<keyword evidence="3" id="KW-0378">Hydrolase</keyword>
<dbReference type="Gene3D" id="3.40.390.10">
    <property type="entry name" value="Collagenase (Catalytic Domain)"/>
    <property type="match status" value="1"/>
</dbReference>